<evidence type="ECO:0000256" key="1">
    <source>
        <dbReference type="SAM" id="Phobius"/>
    </source>
</evidence>
<gene>
    <name evidence="2" type="primary">prli42</name>
    <name evidence="2" type="ORF">ACFQ4B_30020</name>
</gene>
<sequence>MMFKVIIYVMLICMVLSTVLFTVNMFL</sequence>
<organism evidence="2 3">
    <name type="scientific">Paenibacillus vulneris</name>
    <dbReference type="NCBI Taxonomy" id="1133364"/>
    <lineage>
        <taxon>Bacteria</taxon>
        <taxon>Bacillati</taxon>
        <taxon>Bacillota</taxon>
        <taxon>Bacilli</taxon>
        <taxon>Bacillales</taxon>
        <taxon>Paenibacillaceae</taxon>
        <taxon>Paenibacillus</taxon>
    </lineage>
</organism>
<keyword evidence="1" id="KW-1133">Transmembrane helix</keyword>
<proteinExistence type="predicted"/>
<evidence type="ECO:0000313" key="3">
    <source>
        <dbReference type="Proteomes" id="UP001597180"/>
    </source>
</evidence>
<dbReference type="EMBL" id="JBHTLU010000044">
    <property type="protein sequence ID" value="MFD1224351.1"/>
    <property type="molecule type" value="Genomic_DNA"/>
</dbReference>
<keyword evidence="1" id="KW-0472">Membrane</keyword>
<dbReference type="InterPro" id="IPR049722">
    <property type="entry name" value="Prli42-like"/>
</dbReference>
<dbReference type="NCBIfam" id="NF033880">
    <property type="entry name" value="Prli42"/>
    <property type="match status" value="1"/>
</dbReference>
<name>A0ABW3UWS7_9BACL</name>
<keyword evidence="3" id="KW-1185">Reference proteome</keyword>
<feature type="transmembrane region" description="Helical" evidence="1">
    <location>
        <begin position="6"/>
        <end position="26"/>
    </location>
</feature>
<reference evidence="3" key="1">
    <citation type="journal article" date="2019" name="Int. J. Syst. Evol. Microbiol.">
        <title>The Global Catalogue of Microorganisms (GCM) 10K type strain sequencing project: providing services to taxonomists for standard genome sequencing and annotation.</title>
        <authorList>
            <consortium name="The Broad Institute Genomics Platform"/>
            <consortium name="The Broad Institute Genome Sequencing Center for Infectious Disease"/>
            <person name="Wu L."/>
            <person name="Ma J."/>
        </authorList>
    </citation>
    <scope>NUCLEOTIDE SEQUENCE [LARGE SCALE GENOMIC DNA]</scope>
    <source>
        <strain evidence="3">CCUG 53270</strain>
    </source>
</reference>
<keyword evidence="1" id="KW-0812">Transmembrane</keyword>
<accession>A0ABW3UWS7</accession>
<protein>
    <submittedName>
        <fullName evidence="2">Stressosome-associated protein Prli42</fullName>
    </submittedName>
</protein>
<comment type="caution">
    <text evidence="2">The sequence shown here is derived from an EMBL/GenBank/DDBJ whole genome shotgun (WGS) entry which is preliminary data.</text>
</comment>
<evidence type="ECO:0000313" key="2">
    <source>
        <dbReference type="EMBL" id="MFD1224351.1"/>
    </source>
</evidence>
<dbReference type="Proteomes" id="UP001597180">
    <property type="component" value="Unassembled WGS sequence"/>
</dbReference>
<dbReference type="RefSeq" id="WP_256865358.1">
    <property type="nucleotide sequence ID" value="NZ_BAABJG010000041.1"/>
</dbReference>